<keyword evidence="3" id="KW-1185">Reference proteome</keyword>
<dbReference type="Proteomes" id="UP001642483">
    <property type="component" value="Unassembled WGS sequence"/>
</dbReference>
<reference evidence="2 3" key="1">
    <citation type="submission" date="2024-02" db="EMBL/GenBank/DDBJ databases">
        <authorList>
            <person name="Daric V."/>
            <person name="Darras S."/>
        </authorList>
    </citation>
    <scope>NUCLEOTIDE SEQUENCE [LARGE SCALE GENOMIC DNA]</scope>
</reference>
<name>A0ABP0GIA8_CLALP</name>
<sequence length="145" mass="16731">MTVLNALTFDTIRRRFKRSKELRGNRYSDAVKDYEKKMRILKKLLAMQAGFSLIAVPPLVVSILFHANAFTCYDASHVYLRLTSSRIWHVSTTSASAASPIRFSAMLFVISTNDFFGVKISKQQNWLHDAIWNVKFIKTCEKVFF</sequence>
<dbReference type="EMBL" id="CAWYQH010000119">
    <property type="protein sequence ID" value="CAK8691496.1"/>
    <property type="molecule type" value="Genomic_DNA"/>
</dbReference>
<evidence type="ECO:0000256" key="1">
    <source>
        <dbReference type="SAM" id="Phobius"/>
    </source>
</evidence>
<evidence type="ECO:0000313" key="2">
    <source>
        <dbReference type="EMBL" id="CAK8691496.1"/>
    </source>
</evidence>
<keyword evidence="1" id="KW-1133">Transmembrane helix</keyword>
<comment type="caution">
    <text evidence="2">The sequence shown here is derived from an EMBL/GenBank/DDBJ whole genome shotgun (WGS) entry which is preliminary data.</text>
</comment>
<keyword evidence="1" id="KW-0472">Membrane</keyword>
<accession>A0ABP0GIA8</accession>
<organism evidence="2 3">
    <name type="scientific">Clavelina lepadiformis</name>
    <name type="common">Light-bulb sea squirt</name>
    <name type="synonym">Ascidia lepadiformis</name>
    <dbReference type="NCBI Taxonomy" id="159417"/>
    <lineage>
        <taxon>Eukaryota</taxon>
        <taxon>Metazoa</taxon>
        <taxon>Chordata</taxon>
        <taxon>Tunicata</taxon>
        <taxon>Ascidiacea</taxon>
        <taxon>Aplousobranchia</taxon>
        <taxon>Clavelinidae</taxon>
        <taxon>Clavelina</taxon>
    </lineage>
</organism>
<feature type="transmembrane region" description="Helical" evidence="1">
    <location>
        <begin position="44"/>
        <end position="67"/>
    </location>
</feature>
<gene>
    <name evidence="2" type="ORF">CVLEPA_LOCUS24200</name>
</gene>
<protein>
    <submittedName>
        <fullName evidence="2">Uncharacterized protein</fullName>
    </submittedName>
</protein>
<proteinExistence type="predicted"/>
<keyword evidence="1" id="KW-0812">Transmembrane</keyword>
<evidence type="ECO:0000313" key="3">
    <source>
        <dbReference type="Proteomes" id="UP001642483"/>
    </source>
</evidence>